<gene>
    <name evidence="11" type="primary">cobO</name>
    <name evidence="11" type="ORF">ACFOMG_15810</name>
</gene>
<evidence type="ECO:0000256" key="8">
    <source>
        <dbReference type="PIRNR" id="PIRNR015617"/>
    </source>
</evidence>
<feature type="compositionally biased region" description="Polar residues" evidence="9">
    <location>
        <begin position="1"/>
        <end position="15"/>
    </location>
</feature>
<keyword evidence="4 8" id="KW-0627">Porphyrin biosynthesis</keyword>
<evidence type="ECO:0000259" key="10">
    <source>
        <dbReference type="Pfam" id="PF12557"/>
    </source>
</evidence>
<evidence type="ECO:0000313" key="12">
    <source>
        <dbReference type="Proteomes" id="UP001595722"/>
    </source>
</evidence>
<evidence type="ECO:0000256" key="1">
    <source>
        <dbReference type="ARBA" id="ARBA00005121"/>
    </source>
</evidence>
<dbReference type="InterPro" id="IPR003724">
    <property type="entry name" value="CblAdoTrfase_CobA"/>
</dbReference>
<comment type="function">
    <text evidence="5 8">Required for both de novo synthesis of the corrin ring for the assimilation of exogenous corrinoids. Participates in the adenosylation of a variety of incomplete and complete corrinoids.</text>
</comment>
<dbReference type="InterPro" id="IPR027417">
    <property type="entry name" value="P-loop_NTPase"/>
</dbReference>
<evidence type="ECO:0000256" key="6">
    <source>
        <dbReference type="ARBA" id="ARBA00048555"/>
    </source>
</evidence>
<feature type="domain" description="Cob(I)alamin adenosyltransferase N-terminal" evidence="10">
    <location>
        <begin position="17"/>
        <end position="38"/>
    </location>
</feature>
<dbReference type="EMBL" id="JBHRYB010000015">
    <property type="protein sequence ID" value="MFC3681571.1"/>
    <property type="molecule type" value="Genomic_DNA"/>
</dbReference>
<name>A0ABV7VYI8_9GAMM</name>
<evidence type="ECO:0000256" key="9">
    <source>
        <dbReference type="SAM" id="MobiDB-lite"/>
    </source>
</evidence>
<keyword evidence="8" id="KW-0067">ATP-binding</keyword>
<comment type="similarity">
    <text evidence="2 8">Belongs to the Cob(I)alamin adenosyltransferase family.</text>
</comment>
<comment type="subcellular location">
    <subcellularLocation>
        <location evidence="8">Cytoplasm</location>
    </subcellularLocation>
</comment>
<dbReference type="Pfam" id="PF12557">
    <property type="entry name" value="Co_AT_N"/>
    <property type="match status" value="1"/>
</dbReference>
<accession>A0ABV7VYI8</accession>
<dbReference type="Proteomes" id="UP001595722">
    <property type="component" value="Unassembled WGS sequence"/>
</dbReference>
<keyword evidence="8 11" id="KW-0808">Transferase</keyword>
<dbReference type="InterPro" id="IPR025826">
    <property type="entry name" value="Co_AT_N_dom"/>
</dbReference>
<dbReference type="PIRSF" id="PIRSF015617">
    <property type="entry name" value="Adensltrnsf_CobA"/>
    <property type="match status" value="1"/>
</dbReference>
<keyword evidence="8" id="KW-0547">Nucleotide-binding</keyword>
<evidence type="ECO:0000313" key="11">
    <source>
        <dbReference type="EMBL" id="MFC3681571.1"/>
    </source>
</evidence>
<dbReference type="PANTHER" id="PTHR46638">
    <property type="entry name" value="CORRINOID ADENOSYLTRANSFERASE"/>
    <property type="match status" value="1"/>
</dbReference>
<keyword evidence="8" id="KW-0169">Cobalamin biosynthesis</keyword>
<dbReference type="RefSeq" id="WP_376868052.1">
    <property type="nucleotide sequence ID" value="NZ_JBHRYB010000015.1"/>
</dbReference>
<dbReference type="Pfam" id="PF02572">
    <property type="entry name" value="CobA_CobO_BtuR"/>
    <property type="match status" value="1"/>
</dbReference>
<sequence length="214" mass="23940">MSQQESPLTPEQQAQQDKDNQRHKEKMARHKAKVDAAIERAQEERGVVIVLTGTGKGKSSSGFGTVIRTLGHGYQAGIVQFIKGTWDCGEANILQQLDGLQHEVMGSGFTWETQDKERDQRALDAVWPKAKAMLENPDLRTVMFDEVTYMLAYKLLDWETLKAALDNRPPHQNVILTGRGAPSAMRDYADTVTDMKMEKHAFKAGVKAQAGIEW</sequence>
<comment type="pathway">
    <text evidence="1 8">Cofactor biosynthesis; adenosylcobalamin biosynthesis; adenosylcobalamin from cob(II)yrinate a,c-diamide: step 2/7.</text>
</comment>
<evidence type="ECO:0000256" key="4">
    <source>
        <dbReference type="ARBA" id="ARBA00023244"/>
    </source>
</evidence>
<organism evidence="11 12">
    <name type="scientific">Bacterioplanoides pacificum</name>
    <dbReference type="NCBI Taxonomy" id="1171596"/>
    <lineage>
        <taxon>Bacteria</taxon>
        <taxon>Pseudomonadati</taxon>
        <taxon>Pseudomonadota</taxon>
        <taxon>Gammaproteobacteria</taxon>
        <taxon>Oceanospirillales</taxon>
        <taxon>Oceanospirillaceae</taxon>
        <taxon>Bacterioplanoides</taxon>
    </lineage>
</organism>
<dbReference type="NCBIfam" id="TIGR00708">
    <property type="entry name" value="cobA"/>
    <property type="match status" value="1"/>
</dbReference>
<feature type="region of interest" description="Disordered" evidence="9">
    <location>
        <begin position="1"/>
        <end position="30"/>
    </location>
</feature>
<evidence type="ECO:0000256" key="7">
    <source>
        <dbReference type="ARBA" id="ARBA00048692"/>
    </source>
</evidence>
<proteinExistence type="inferred from homology"/>
<dbReference type="EC" id="2.5.1.17" evidence="3 8"/>
<dbReference type="CDD" id="cd00561">
    <property type="entry name" value="CobA_ACA"/>
    <property type="match status" value="1"/>
</dbReference>
<dbReference type="PANTHER" id="PTHR46638:SF1">
    <property type="entry name" value="CORRINOID ADENOSYLTRANSFERASE"/>
    <property type="match status" value="1"/>
</dbReference>
<keyword evidence="8" id="KW-0963">Cytoplasm</keyword>
<dbReference type="NCBIfam" id="NF004637">
    <property type="entry name" value="PRK05986.1"/>
    <property type="match status" value="1"/>
</dbReference>
<dbReference type="GO" id="GO:0008817">
    <property type="term" value="F:corrinoid adenosyltransferase activity"/>
    <property type="evidence" value="ECO:0007669"/>
    <property type="project" value="UniProtKB-EC"/>
</dbReference>
<evidence type="ECO:0000256" key="3">
    <source>
        <dbReference type="ARBA" id="ARBA00012454"/>
    </source>
</evidence>
<reference evidence="12" key="1">
    <citation type="journal article" date="2019" name="Int. J. Syst. Evol. Microbiol.">
        <title>The Global Catalogue of Microorganisms (GCM) 10K type strain sequencing project: providing services to taxonomists for standard genome sequencing and annotation.</title>
        <authorList>
            <consortium name="The Broad Institute Genomics Platform"/>
            <consortium name="The Broad Institute Genome Sequencing Center for Infectious Disease"/>
            <person name="Wu L."/>
            <person name="Ma J."/>
        </authorList>
    </citation>
    <scope>NUCLEOTIDE SEQUENCE [LARGE SCALE GENOMIC DNA]</scope>
    <source>
        <strain evidence="12">KCTC 42424</strain>
    </source>
</reference>
<keyword evidence="12" id="KW-1185">Reference proteome</keyword>
<dbReference type="SUPFAM" id="SSF52540">
    <property type="entry name" value="P-loop containing nucleoside triphosphate hydrolases"/>
    <property type="match status" value="1"/>
</dbReference>
<protein>
    <recommendedName>
        <fullName evidence="3 8">Corrinoid adenosyltransferase</fullName>
        <ecNumber evidence="3 8">2.5.1.17</ecNumber>
    </recommendedName>
    <alternativeName>
        <fullName evidence="8">Cob(II)alamin adenosyltransferase</fullName>
    </alternativeName>
    <alternativeName>
        <fullName evidence="8">Cob(II)yrinic acid a,c-diamide adenosyltransferase</fullName>
    </alternativeName>
</protein>
<comment type="catalytic activity">
    <reaction evidence="7 8">
        <text>2 cob(II)alamin + reduced [electron-transfer flavoprotein] + 2 ATP = 2 adenosylcob(III)alamin + 2 triphosphate + oxidized [electron-transfer flavoprotein] + 3 H(+)</text>
        <dbReference type="Rhea" id="RHEA:28671"/>
        <dbReference type="Rhea" id="RHEA-COMP:10685"/>
        <dbReference type="Rhea" id="RHEA-COMP:10686"/>
        <dbReference type="ChEBI" id="CHEBI:15378"/>
        <dbReference type="ChEBI" id="CHEBI:16304"/>
        <dbReference type="ChEBI" id="CHEBI:18036"/>
        <dbReference type="ChEBI" id="CHEBI:18408"/>
        <dbReference type="ChEBI" id="CHEBI:30616"/>
        <dbReference type="ChEBI" id="CHEBI:57692"/>
        <dbReference type="ChEBI" id="CHEBI:58307"/>
        <dbReference type="EC" id="2.5.1.17"/>
    </reaction>
</comment>
<evidence type="ECO:0000256" key="5">
    <source>
        <dbReference type="ARBA" id="ARBA00024929"/>
    </source>
</evidence>
<comment type="caution">
    <text evidence="11">The sequence shown here is derived from an EMBL/GenBank/DDBJ whole genome shotgun (WGS) entry which is preliminary data.</text>
</comment>
<dbReference type="Gene3D" id="3.40.50.300">
    <property type="entry name" value="P-loop containing nucleotide triphosphate hydrolases"/>
    <property type="match status" value="1"/>
</dbReference>
<evidence type="ECO:0000256" key="2">
    <source>
        <dbReference type="ARBA" id="ARBA00007487"/>
    </source>
</evidence>
<comment type="catalytic activity">
    <reaction evidence="6 8">
        <text>2 cob(II)yrinate a,c diamide + reduced [electron-transfer flavoprotein] + 2 ATP = 2 adenosylcob(III)yrinate a,c-diamide + 2 triphosphate + oxidized [electron-transfer flavoprotein] + 3 H(+)</text>
        <dbReference type="Rhea" id="RHEA:11528"/>
        <dbReference type="Rhea" id="RHEA-COMP:10685"/>
        <dbReference type="Rhea" id="RHEA-COMP:10686"/>
        <dbReference type="ChEBI" id="CHEBI:15378"/>
        <dbReference type="ChEBI" id="CHEBI:18036"/>
        <dbReference type="ChEBI" id="CHEBI:30616"/>
        <dbReference type="ChEBI" id="CHEBI:57692"/>
        <dbReference type="ChEBI" id="CHEBI:58307"/>
        <dbReference type="ChEBI" id="CHEBI:58503"/>
        <dbReference type="ChEBI" id="CHEBI:58537"/>
        <dbReference type="EC" id="2.5.1.17"/>
    </reaction>
</comment>